<dbReference type="Proteomes" id="UP000027821">
    <property type="component" value="Unassembled WGS sequence"/>
</dbReference>
<dbReference type="RefSeq" id="WP_240485987.1">
    <property type="nucleotide sequence ID" value="NZ_JMIH01000021.1"/>
</dbReference>
<gene>
    <name evidence="4" type="ORF">EL17_11280</name>
</gene>
<protein>
    <submittedName>
        <fullName evidence="4">Membrane protein</fullName>
    </submittedName>
</protein>
<evidence type="ECO:0000256" key="1">
    <source>
        <dbReference type="ARBA" id="ARBA00004370"/>
    </source>
</evidence>
<dbReference type="eggNOG" id="COG0729">
    <property type="taxonomic scope" value="Bacteria"/>
</dbReference>
<sequence length="382" mass="44095">MAKSVIILLLGLFLAFPILGQQHVNEGLSNKRGLVEKMFDTADGVIDFISGDKWSFIPALTYSPETSLGLGARAIKVFRYQNDTLSSVLRPSTLPITILYTFNRQVIISGEVNLWMKENREYVNARLELTDYPFKFYGVGNELSSDNEEYYATRYAYFHLNYERQVAPALYLGPRYEFRIDDIYRKEPGGILDNRQVAGSEGQQLSGLGLLLNYDTRDNIFQPSHGSFHQVSWMTFQSYLGSNFTFNQYQLDFRRYFNTWNSQVLAVQSWWSFTTGNPPFQHISLLGGSDRMRGYFEGRYRDRLGMAHQVEYRLPLYRNLGLVLFGSGGQVADRLSSYGWDRFRFGGGIGFRYRLNNEGLNIRLDLAYGDQRAFYFGLNEVF</sequence>
<reference evidence="4 5" key="1">
    <citation type="submission" date="2014-04" db="EMBL/GenBank/DDBJ databases">
        <title>Characterization and application of a salt tolerant electro-active bacterium.</title>
        <authorList>
            <person name="Yang L."/>
            <person name="Wei S."/>
            <person name="Tay Q.X.M."/>
        </authorList>
    </citation>
    <scope>NUCLEOTIDE SEQUENCE [LARGE SCALE GENOMIC DNA]</scope>
    <source>
        <strain evidence="4 5">LY1</strain>
    </source>
</reference>
<accession>A0A074KZ31</accession>
<comment type="caution">
    <text evidence="4">The sequence shown here is derived from an EMBL/GenBank/DDBJ whole genome shotgun (WGS) entry which is preliminary data.</text>
</comment>
<evidence type="ECO:0000313" key="4">
    <source>
        <dbReference type="EMBL" id="KEO73480.1"/>
    </source>
</evidence>
<evidence type="ECO:0000256" key="2">
    <source>
        <dbReference type="ARBA" id="ARBA00023136"/>
    </source>
</evidence>
<dbReference type="Gene3D" id="2.40.160.50">
    <property type="entry name" value="membrane protein fhac: a member of the omp85/tpsb transporter family"/>
    <property type="match status" value="1"/>
</dbReference>
<dbReference type="InterPro" id="IPR000184">
    <property type="entry name" value="Bac_surfAg_D15"/>
</dbReference>
<dbReference type="GO" id="GO:0019867">
    <property type="term" value="C:outer membrane"/>
    <property type="evidence" value="ECO:0007669"/>
    <property type="project" value="InterPro"/>
</dbReference>
<proteinExistence type="predicted"/>
<evidence type="ECO:0000259" key="3">
    <source>
        <dbReference type="Pfam" id="PF01103"/>
    </source>
</evidence>
<dbReference type="Pfam" id="PF01103">
    <property type="entry name" value="Omp85"/>
    <property type="match status" value="1"/>
</dbReference>
<dbReference type="EMBL" id="JMIH01000021">
    <property type="protein sequence ID" value="KEO73480.1"/>
    <property type="molecule type" value="Genomic_DNA"/>
</dbReference>
<keyword evidence="5" id="KW-1185">Reference proteome</keyword>
<keyword evidence="2" id="KW-0472">Membrane</keyword>
<name>A0A074KZ31_9BACT</name>
<comment type="subcellular location">
    <subcellularLocation>
        <location evidence="1">Membrane</location>
    </subcellularLocation>
</comment>
<dbReference type="STRING" id="1048983.EL17_11280"/>
<dbReference type="AlphaFoldDB" id="A0A074KZ31"/>
<feature type="domain" description="Bacterial surface antigen (D15)" evidence="3">
    <location>
        <begin position="126"/>
        <end position="380"/>
    </location>
</feature>
<evidence type="ECO:0000313" key="5">
    <source>
        <dbReference type="Proteomes" id="UP000027821"/>
    </source>
</evidence>
<organism evidence="4 5">
    <name type="scientific">Anditalea andensis</name>
    <dbReference type="NCBI Taxonomy" id="1048983"/>
    <lineage>
        <taxon>Bacteria</taxon>
        <taxon>Pseudomonadati</taxon>
        <taxon>Bacteroidota</taxon>
        <taxon>Cytophagia</taxon>
        <taxon>Cytophagales</taxon>
        <taxon>Cytophagaceae</taxon>
        <taxon>Anditalea</taxon>
    </lineage>
</organism>